<dbReference type="Pfam" id="PF14559">
    <property type="entry name" value="TPR_19"/>
    <property type="match status" value="1"/>
</dbReference>
<protein>
    <submittedName>
        <fullName evidence="5">Tetratricopeptide repeat protein</fullName>
    </submittedName>
</protein>
<accession>A0A2S4NB35</accession>
<evidence type="ECO:0000313" key="6">
    <source>
        <dbReference type="Proteomes" id="UP000237056"/>
    </source>
</evidence>
<dbReference type="OrthoDB" id="1465784at2"/>
<dbReference type="PANTHER" id="PTHR15704">
    <property type="entry name" value="SUPERKILLER 3 PROTEIN-RELATED"/>
    <property type="match status" value="1"/>
</dbReference>
<evidence type="ECO:0000313" key="5">
    <source>
        <dbReference type="EMBL" id="POS02912.1"/>
    </source>
</evidence>
<gene>
    <name evidence="5" type="ORF">Q361_10110</name>
</gene>
<dbReference type="InterPro" id="IPR039226">
    <property type="entry name" value="Ski3/TTC37"/>
</dbReference>
<dbReference type="Proteomes" id="UP000237056">
    <property type="component" value="Unassembled WGS sequence"/>
</dbReference>
<dbReference type="Pfam" id="PF13181">
    <property type="entry name" value="TPR_8"/>
    <property type="match status" value="2"/>
</dbReference>
<dbReference type="AlphaFoldDB" id="A0A2S4NB35"/>
<proteinExistence type="predicted"/>
<name>A0A2S4NB35_9FLAO</name>
<feature type="repeat" description="TPR" evidence="3">
    <location>
        <begin position="71"/>
        <end position="104"/>
    </location>
</feature>
<dbReference type="SUPFAM" id="SSF48452">
    <property type="entry name" value="TPR-like"/>
    <property type="match status" value="2"/>
</dbReference>
<keyword evidence="1" id="KW-0677">Repeat</keyword>
<keyword evidence="2 3" id="KW-0802">TPR repeat</keyword>
<dbReference type="RefSeq" id="WP_103724662.1">
    <property type="nucleotide sequence ID" value="NZ_PQNY01000001.1"/>
</dbReference>
<dbReference type="GO" id="GO:0055087">
    <property type="term" value="C:Ski complex"/>
    <property type="evidence" value="ECO:0007669"/>
    <property type="project" value="InterPro"/>
</dbReference>
<comment type="caution">
    <text evidence="5">The sequence shown here is derived from an EMBL/GenBank/DDBJ whole genome shotgun (WGS) entry which is preliminary data.</text>
</comment>
<evidence type="ECO:0000256" key="4">
    <source>
        <dbReference type="SAM" id="SignalP"/>
    </source>
</evidence>
<dbReference type="PROSITE" id="PS50005">
    <property type="entry name" value="TPR"/>
    <property type="match status" value="2"/>
</dbReference>
<dbReference type="Gene3D" id="1.25.40.10">
    <property type="entry name" value="Tetratricopeptide repeat domain"/>
    <property type="match status" value="3"/>
</dbReference>
<feature type="repeat" description="TPR" evidence="3">
    <location>
        <begin position="377"/>
        <end position="410"/>
    </location>
</feature>
<keyword evidence="4" id="KW-0732">Signal</keyword>
<dbReference type="InterPro" id="IPR019734">
    <property type="entry name" value="TPR_rpt"/>
</dbReference>
<dbReference type="SMART" id="SM00028">
    <property type="entry name" value="TPR"/>
    <property type="match status" value="5"/>
</dbReference>
<dbReference type="GO" id="GO:0006401">
    <property type="term" value="P:RNA catabolic process"/>
    <property type="evidence" value="ECO:0007669"/>
    <property type="project" value="InterPro"/>
</dbReference>
<sequence length="450" mass="53225">MRKIILYTFLFGTFVFPTASVAQQQEPEQVALDTKEFEDHLYESFKQKGIENYDKAIQELEKCQNLEPNNPLVWFELAKNYYFQKKYVDSYNYFEKVTQADPKNRWAWQGLYDICYDTKDYNKAITIVAKLIEFKEDYKEDLLSLYMTTQQYDKALTLINELNERFGVTDKHELYKAQILKDVKYQGSEKENLIAQIKKNPKEESNYIQLIYLYSQSNQEEKALEVAKQLEKEIPTSDWAQVSLFKFHINNQDGEKATKAMHIALSSTKIDSKIKHRILNEYLLFAKDKPLFEKDLDKAITYFDNDKEVKVAKEIGKFYHSKKTWDKAAKYYKMHLNTVSDDYETINLLAECYKEAQEYEALAKFSEEQSQLFPSQPDMYYYLGYAYNKLKNFKKAKESLETGLDFIVDNTKLEAAFYNQLIECYSGLGDAKKKEYYTNKQLEAQKTQKK</sequence>
<evidence type="ECO:0000256" key="3">
    <source>
        <dbReference type="PROSITE-ProRule" id="PRU00339"/>
    </source>
</evidence>
<evidence type="ECO:0000256" key="2">
    <source>
        <dbReference type="ARBA" id="ARBA00022803"/>
    </source>
</evidence>
<dbReference type="PANTHER" id="PTHR15704:SF7">
    <property type="entry name" value="SUPERKILLER COMPLEX PROTEIN 3"/>
    <property type="match status" value="1"/>
</dbReference>
<dbReference type="InterPro" id="IPR011990">
    <property type="entry name" value="TPR-like_helical_dom_sf"/>
</dbReference>
<organism evidence="5 6">
    <name type="scientific">Flavobacterium croceum DSM 17960</name>
    <dbReference type="NCBI Taxonomy" id="1121886"/>
    <lineage>
        <taxon>Bacteria</taxon>
        <taxon>Pseudomonadati</taxon>
        <taxon>Bacteroidota</taxon>
        <taxon>Flavobacteriia</taxon>
        <taxon>Flavobacteriales</taxon>
        <taxon>Flavobacteriaceae</taxon>
        <taxon>Flavobacterium</taxon>
    </lineage>
</organism>
<feature type="signal peptide" evidence="4">
    <location>
        <begin position="1"/>
        <end position="22"/>
    </location>
</feature>
<reference evidence="5 6" key="1">
    <citation type="submission" date="2018-01" db="EMBL/GenBank/DDBJ databases">
        <title>Genomic Encyclopedia of Type Strains, Phase I: the one thousand microbial genomes (KMG-I) project.</title>
        <authorList>
            <person name="Goeker M."/>
        </authorList>
    </citation>
    <scope>NUCLEOTIDE SEQUENCE [LARGE SCALE GENOMIC DNA]</scope>
    <source>
        <strain evidence="5 6">DSM 17960</strain>
    </source>
</reference>
<feature type="chain" id="PRO_5015436924" evidence="4">
    <location>
        <begin position="23"/>
        <end position="450"/>
    </location>
</feature>
<dbReference type="EMBL" id="PQNY01000001">
    <property type="protein sequence ID" value="POS02912.1"/>
    <property type="molecule type" value="Genomic_DNA"/>
</dbReference>
<evidence type="ECO:0000256" key="1">
    <source>
        <dbReference type="ARBA" id="ARBA00022737"/>
    </source>
</evidence>
<keyword evidence="6" id="KW-1185">Reference proteome</keyword>